<dbReference type="GO" id="GO:0003677">
    <property type="term" value="F:DNA binding"/>
    <property type="evidence" value="ECO:0007669"/>
    <property type="project" value="InterPro"/>
</dbReference>
<dbReference type="Pfam" id="PF01498">
    <property type="entry name" value="HTH_Tnp_Tc3_2"/>
    <property type="match status" value="1"/>
</dbReference>
<dbReference type="AlphaFoldDB" id="A0AAN9ANS0"/>
<dbReference type="Proteomes" id="UP001374579">
    <property type="component" value="Unassembled WGS sequence"/>
</dbReference>
<evidence type="ECO:0000313" key="3">
    <source>
        <dbReference type="Proteomes" id="UP001374579"/>
    </source>
</evidence>
<reference evidence="2 3" key="1">
    <citation type="submission" date="2024-02" db="EMBL/GenBank/DDBJ databases">
        <title>Chromosome-scale genome assembly of the rough periwinkle Littorina saxatilis.</title>
        <authorList>
            <person name="De Jode A."/>
            <person name="Faria R."/>
            <person name="Formenti G."/>
            <person name="Sims Y."/>
            <person name="Smith T.P."/>
            <person name="Tracey A."/>
            <person name="Wood J.M.D."/>
            <person name="Zagrodzka Z.B."/>
            <person name="Johannesson K."/>
            <person name="Butlin R.K."/>
            <person name="Leder E.H."/>
        </authorList>
    </citation>
    <scope>NUCLEOTIDE SEQUENCE [LARGE SCALE GENOMIC DNA]</scope>
    <source>
        <strain evidence="2">Snail1</strain>
        <tissue evidence="2">Muscle</tissue>
    </source>
</reference>
<dbReference type="GO" id="GO:0015074">
    <property type="term" value="P:DNA integration"/>
    <property type="evidence" value="ECO:0007669"/>
    <property type="project" value="InterPro"/>
</dbReference>
<dbReference type="InterPro" id="IPR036388">
    <property type="entry name" value="WH-like_DNA-bd_sf"/>
</dbReference>
<dbReference type="GO" id="GO:0006313">
    <property type="term" value="P:DNA transposition"/>
    <property type="evidence" value="ECO:0007669"/>
    <property type="project" value="InterPro"/>
</dbReference>
<protein>
    <recommendedName>
        <fullName evidence="1">Transposase Tc1-like domain-containing protein</fullName>
    </recommendedName>
</protein>
<feature type="domain" description="Transposase Tc1-like" evidence="1">
    <location>
        <begin position="82"/>
        <end position="142"/>
    </location>
</feature>
<sequence>MPPRRKLNEFERGRAVAWFQDGVPKREVARRLHVSISVIVRLIQRFTATGRVQERRRPGRPKKTTPREDRLIERLALQTITRTASSSIIRRQLRVATNTNISQQTIRNRLHGFNLCSRRPAVPPRLTPAHRAARRAFWRRHVRWTRQQWSQVLFSDESRFTLNHDDD</sequence>
<dbReference type="PANTHER" id="PTHR23022:SF134">
    <property type="entry name" value="TRANSPOSABLE ELEMENT TC1 TRANSPOSASE"/>
    <property type="match status" value="1"/>
</dbReference>
<dbReference type="PANTHER" id="PTHR23022">
    <property type="entry name" value="TRANSPOSABLE ELEMENT-RELATED"/>
    <property type="match status" value="1"/>
</dbReference>
<dbReference type="Pfam" id="PF13384">
    <property type="entry name" value="HTH_23"/>
    <property type="match status" value="1"/>
</dbReference>
<organism evidence="2 3">
    <name type="scientific">Littorina saxatilis</name>
    <dbReference type="NCBI Taxonomy" id="31220"/>
    <lineage>
        <taxon>Eukaryota</taxon>
        <taxon>Metazoa</taxon>
        <taxon>Spiralia</taxon>
        <taxon>Lophotrochozoa</taxon>
        <taxon>Mollusca</taxon>
        <taxon>Gastropoda</taxon>
        <taxon>Caenogastropoda</taxon>
        <taxon>Littorinimorpha</taxon>
        <taxon>Littorinoidea</taxon>
        <taxon>Littorinidae</taxon>
        <taxon>Littorina</taxon>
    </lineage>
</organism>
<comment type="caution">
    <text evidence="2">The sequence shown here is derived from an EMBL/GenBank/DDBJ whole genome shotgun (WGS) entry which is preliminary data.</text>
</comment>
<dbReference type="Gene3D" id="1.10.10.10">
    <property type="entry name" value="Winged helix-like DNA-binding domain superfamily/Winged helix DNA-binding domain"/>
    <property type="match status" value="1"/>
</dbReference>
<dbReference type="InterPro" id="IPR002492">
    <property type="entry name" value="Transposase_Tc1-like"/>
</dbReference>
<keyword evidence="3" id="KW-1185">Reference proteome</keyword>
<dbReference type="InterPro" id="IPR052338">
    <property type="entry name" value="Transposase_5"/>
</dbReference>
<gene>
    <name evidence="2" type="ORF">V1264_010137</name>
</gene>
<dbReference type="Gene3D" id="3.30.420.10">
    <property type="entry name" value="Ribonuclease H-like superfamily/Ribonuclease H"/>
    <property type="match status" value="1"/>
</dbReference>
<evidence type="ECO:0000313" key="2">
    <source>
        <dbReference type="EMBL" id="KAK7090322.1"/>
    </source>
</evidence>
<dbReference type="EMBL" id="JBAMIC010000024">
    <property type="protein sequence ID" value="KAK7090322.1"/>
    <property type="molecule type" value="Genomic_DNA"/>
</dbReference>
<dbReference type="InterPro" id="IPR009057">
    <property type="entry name" value="Homeodomain-like_sf"/>
</dbReference>
<dbReference type="InterPro" id="IPR036397">
    <property type="entry name" value="RNaseH_sf"/>
</dbReference>
<dbReference type="SUPFAM" id="SSF46689">
    <property type="entry name" value="Homeodomain-like"/>
    <property type="match status" value="1"/>
</dbReference>
<name>A0AAN9ANS0_9CAEN</name>
<accession>A0AAN9ANS0</accession>
<proteinExistence type="predicted"/>
<evidence type="ECO:0000259" key="1">
    <source>
        <dbReference type="Pfam" id="PF01498"/>
    </source>
</evidence>